<comment type="similarity">
    <text evidence="1">Belongs to the short-chain dehydrogenases/reductases (SDR) family.</text>
</comment>
<evidence type="ECO:0000256" key="2">
    <source>
        <dbReference type="ARBA" id="ARBA00023002"/>
    </source>
</evidence>
<reference evidence="3" key="1">
    <citation type="submission" date="2020-05" db="EMBL/GenBank/DDBJ databases">
        <authorList>
            <person name="Chiriac C."/>
            <person name="Salcher M."/>
            <person name="Ghai R."/>
            <person name="Kavagutti S V."/>
        </authorList>
    </citation>
    <scope>NUCLEOTIDE SEQUENCE</scope>
</reference>
<gene>
    <name evidence="3" type="ORF">UFOPK2761_01479</name>
</gene>
<dbReference type="GO" id="GO:0016616">
    <property type="term" value="F:oxidoreductase activity, acting on the CH-OH group of donors, NAD or NADP as acceptor"/>
    <property type="evidence" value="ECO:0007669"/>
    <property type="project" value="UniProtKB-ARBA"/>
</dbReference>
<dbReference type="PANTHER" id="PTHR42901:SF1">
    <property type="entry name" value="ALCOHOL DEHYDROGENASE"/>
    <property type="match status" value="1"/>
</dbReference>
<evidence type="ECO:0000256" key="1">
    <source>
        <dbReference type="ARBA" id="ARBA00006484"/>
    </source>
</evidence>
<dbReference type="Gene3D" id="3.40.50.720">
    <property type="entry name" value="NAD(P)-binding Rossmann-like Domain"/>
    <property type="match status" value="1"/>
</dbReference>
<keyword evidence="2" id="KW-0560">Oxidoreductase</keyword>
<dbReference type="InterPro" id="IPR020904">
    <property type="entry name" value="Sc_DH/Rdtase_CS"/>
</dbReference>
<dbReference type="AlphaFoldDB" id="A0A6J6TAK8"/>
<organism evidence="3">
    <name type="scientific">freshwater metagenome</name>
    <dbReference type="NCBI Taxonomy" id="449393"/>
    <lineage>
        <taxon>unclassified sequences</taxon>
        <taxon>metagenomes</taxon>
        <taxon>ecological metagenomes</taxon>
    </lineage>
</organism>
<dbReference type="PANTHER" id="PTHR42901">
    <property type="entry name" value="ALCOHOL DEHYDROGENASE"/>
    <property type="match status" value="1"/>
</dbReference>
<accession>A0A6J6TAK8</accession>
<name>A0A6J6TAK8_9ZZZZ</name>
<proteinExistence type="inferred from homology"/>
<dbReference type="FunFam" id="3.40.50.720:FF:000047">
    <property type="entry name" value="NADP-dependent L-serine/L-allo-threonine dehydrogenase"/>
    <property type="match status" value="1"/>
</dbReference>
<dbReference type="SUPFAM" id="SSF51735">
    <property type="entry name" value="NAD(P)-binding Rossmann-fold domains"/>
    <property type="match status" value="1"/>
</dbReference>
<protein>
    <submittedName>
        <fullName evidence="3">Unannotated protein</fullName>
    </submittedName>
</protein>
<dbReference type="PRINTS" id="PR00081">
    <property type="entry name" value="GDHRDH"/>
</dbReference>
<dbReference type="InterPro" id="IPR036291">
    <property type="entry name" value="NAD(P)-bd_dom_sf"/>
</dbReference>
<sequence length="269" mass="28095">MGGGRWFDEAMSTRRTAVVTGASSGIGAATARALAAEGFHVVCAARRAERIAALAEEIGGTAVTCDVTDAGDVAALAETVAGLREGSGDGSLDVLVNNAGGAFGSAPVAQADVEQWRAMYEVNVIGLVQVTRALLPALLRARDQAGIICNVGSTAGRIAYEGGGGYTAAKHGTQVVTETLRLELFDQPVRVTEVAPGMVRTDEFALVRFDGDREKAAAVYAGVAEPLVAEDVADAITWVVTRPRHVNVDELVIRPRAQAAQHKVHRVHD</sequence>
<evidence type="ECO:0000313" key="3">
    <source>
        <dbReference type="EMBL" id="CAB4743349.1"/>
    </source>
</evidence>
<dbReference type="EMBL" id="CAEZYQ010000010">
    <property type="protein sequence ID" value="CAB4743349.1"/>
    <property type="molecule type" value="Genomic_DNA"/>
</dbReference>
<dbReference type="InterPro" id="IPR002347">
    <property type="entry name" value="SDR_fam"/>
</dbReference>
<dbReference type="PRINTS" id="PR00080">
    <property type="entry name" value="SDRFAMILY"/>
</dbReference>
<dbReference type="Pfam" id="PF00106">
    <property type="entry name" value="adh_short"/>
    <property type="match status" value="1"/>
</dbReference>
<dbReference type="PROSITE" id="PS00061">
    <property type="entry name" value="ADH_SHORT"/>
    <property type="match status" value="1"/>
</dbReference>